<feature type="transmembrane region" description="Helical" evidence="1">
    <location>
        <begin position="181"/>
        <end position="201"/>
    </location>
</feature>
<sequence>MSRWEVFYEKYKRSRVGYVKDLVLILFGFSALHFVLTVFSVNVPSQLLGRSKFPWLIVFFSLSEYIFFVHLKRFVGYLLEITRTAIGRWTPYLFLFGILSSVSLPLTAVSVVSELTLRKVLYLILFNFSIFGYTMSLVGLASDKQNFNDPKLKFLFPFSAFLGTFTGLLTSTFGSDSSRDVIVTGAILLLTSAITVAFFVVEDKRFKVKMSTSERLEVYQRYFGIERKFPSLKFAISKADARFSLAFSFFLLQEIYTVYIWNSKALPSTLAYTTVTVSFLAFTTVYYLPERWKLSFKDRTIYLPAVVSVLMILSYVSFSEKVLVSLFLTIVLSSGLLGLYCRRSELHFLPTRAERIAFYLTRVVTEEQEKVASRLLSVFLTVLGASILLSVLSLSYLYLILSVLSLSLVILDLSKKVV</sequence>
<gene>
    <name evidence="2" type="ORF">A4H02_00860</name>
</gene>
<feature type="transmembrane region" description="Helical" evidence="1">
    <location>
        <begin position="371"/>
        <end position="389"/>
    </location>
</feature>
<dbReference type="Proteomes" id="UP000094570">
    <property type="component" value="Unassembled WGS sequence"/>
</dbReference>
<dbReference type="STRING" id="1008305.A4H02_00860"/>
<feature type="transmembrane region" description="Helical" evidence="1">
    <location>
        <begin position="21"/>
        <end position="41"/>
    </location>
</feature>
<feature type="transmembrane region" description="Helical" evidence="1">
    <location>
        <begin position="243"/>
        <end position="263"/>
    </location>
</feature>
<feature type="transmembrane region" description="Helical" evidence="1">
    <location>
        <begin position="119"/>
        <end position="142"/>
    </location>
</feature>
<feature type="transmembrane region" description="Helical" evidence="1">
    <location>
        <begin position="300"/>
        <end position="316"/>
    </location>
</feature>
<name>A0A1E3G4Y2_9BACT</name>
<dbReference type="RefSeq" id="WP_069292257.1">
    <property type="nucleotide sequence ID" value="NZ_CP140110.1"/>
</dbReference>
<organism evidence="2 3">
    <name type="scientific">Fervidobacterium thailandense</name>
    <dbReference type="NCBI Taxonomy" id="1008305"/>
    <lineage>
        <taxon>Bacteria</taxon>
        <taxon>Thermotogati</taxon>
        <taxon>Thermotogota</taxon>
        <taxon>Thermotogae</taxon>
        <taxon>Thermotogales</taxon>
        <taxon>Fervidobacteriaceae</taxon>
        <taxon>Fervidobacterium</taxon>
    </lineage>
</organism>
<dbReference type="EMBL" id="LWAF01000001">
    <property type="protein sequence ID" value="ODN31346.1"/>
    <property type="molecule type" value="Genomic_DNA"/>
</dbReference>
<proteinExistence type="predicted"/>
<reference evidence="3" key="1">
    <citation type="submission" date="2016-04" db="EMBL/GenBank/DDBJ databases">
        <title>The genome sequence project of a novel Fervidobacterium isolate from a hot spring in Thailand.</title>
        <authorList>
            <person name="Gonzalez J.M."/>
            <person name="Cuecas A."/>
            <person name="Kanoksilapatham W."/>
        </authorList>
    </citation>
    <scope>NUCLEOTIDE SEQUENCE [LARGE SCALE GENOMIC DNA]</scope>
    <source>
        <strain evidence="3">FC2004</strain>
    </source>
</reference>
<protein>
    <recommendedName>
        <fullName evidence="4">MFS transporter</fullName>
    </recommendedName>
</protein>
<evidence type="ECO:0008006" key="4">
    <source>
        <dbReference type="Google" id="ProtNLM"/>
    </source>
</evidence>
<feature type="transmembrane region" description="Helical" evidence="1">
    <location>
        <begin position="322"/>
        <end position="341"/>
    </location>
</feature>
<accession>A0A1E3G4Y2</accession>
<keyword evidence="1" id="KW-1133">Transmembrane helix</keyword>
<evidence type="ECO:0000313" key="2">
    <source>
        <dbReference type="EMBL" id="ODN31346.1"/>
    </source>
</evidence>
<comment type="caution">
    <text evidence="2">The sequence shown here is derived from an EMBL/GenBank/DDBJ whole genome shotgun (WGS) entry which is preliminary data.</text>
</comment>
<keyword evidence="3" id="KW-1185">Reference proteome</keyword>
<evidence type="ECO:0000256" key="1">
    <source>
        <dbReference type="SAM" id="Phobius"/>
    </source>
</evidence>
<feature type="transmembrane region" description="Helical" evidence="1">
    <location>
        <begin position="53"/>
        <end position="71"/>
    </location>
</feature>
<feature type="transmembrane region" description="Helical" evidence="1">
    <location>
        <begin position="154"/>
        <end position="175"/>
    </location>
</feature>
<keyword evidence="1" id="KW-0812">Transmembrane</keyword>
<keyword evidence="1" id="KW-0472">Membrane</keyword>
<feature type="transmembrane region" description="Helical" evidence="1">
    <location>
        <begin position="269"/>
        <end position="288"/>
    </location>
</feature>
<feature type="transmembrane region" description="Helical" evidence="1">
    <location>
        <begin position="92"/>
        <end position="113"/>
    </location>
</feature>
<dbReference type="AlphaFoldDB" id="A0A1E3G4Y2"/>
<evidence type="ECO:0000313" key="3">
    <source>
        <dbReference type="Proteomes" id="UP000094570"/>
    </source>
</evidence>
<dbReference type="OrthoDB" id="41523at2"/>